<dbReference type="PANTHER" id="PTHR10194:SF60">
    <property type="entry name" value="RAS GTPASE-ACTIVATING PROTEIN RASKOL"/>
    <property type="match status" value="1"/>
</dbReference>
<evidence type="ECO:0000313" key="6">
    <source>
        <dbReference type="WBParaSite" id="PSAMB.scaffold11659size3213.g34321.t2"/>
    </source>
</evidence>
<evidence type="ECO:0000259" key="4">
    <source>
        <dbReference type="PROSITE" id="PS50004"/>
    </source>
</evidence>
<feature type="domain" description="C2" evidence="4">
    <location>
        <begin position="124"/>
        <end position="249"/>
    </location>
</feature>
<organism evidence="5 6">
    <name type="scientific">Plectus sambesii</name>
    <dbReference type="NCBI Taxonomy" id="2011161"/>
    <lineage>
        <taxon>Eukaryota</taxon>
        <taxon>Metazoa</taxon>
        <taxon>Ecdysozoa</taxon>
        <taxon>Nematoda</taxon>
        <taxon>Chromadorea</taxon>
        <taxon>Plectida</taxon>
        <taxon>Plectina</taxon>
        <taxon>Plectoidea</taxon>
        <taxon>Plectidae</taxon>
        <taxon>Plectus</taxon>
    </lineage>
</organism>
<dbReference type="InterPro" id="IPR001849">
    <property type="entry name" value="PH_domain"/>
</dbReference>
<dbReference type="Gene3D" id="2.30.29.30">
    <property type="entry name" value="Pleckstrin-homology domain (PH domain)/Phosphotyrosine-binding domain (PTB)"/>
    <property type="match status" value="1"/>
</dbReference>
<reference evidence="6" key="1">
    <citation type="submission" date="2022-11" db="UniProtKB">
        <authorList>
            <consortium name="WormBaseParasite"/>
        </authorList>
    </citation>
    <scope>IDENTIFICATION</scope>
</reference>
<dbReference type="SMART" id="SM00233">
    <property type="entry name" value="PH"/>
    <property type="match status" value="1"/>
</dbReference>
<dbReference type="PROSITE" id="PS50004">
    <property type="entry name" value="C2"/>
    <property type="match status" value="1"/>
</dbReference>
<dbReference type="AlphaFoldDB" id="A0A914UQS9"/>
<dbReference type="Gene3D" id="1.10.506.10">
    <property type="entry name" value="GTPase Activation - p120gap, domain 1"/>
    <property type="match status" value="1"/>
</dbReference>
<dbReference type="Pfam" id="PF00169">
    <property type="entry name" value="PH"/>
    <property type="match status" value="1"/>
</dbReference>
<evidence type="ECO:0000259" key="3">
    <source>
        <dbReference type="PROSITE" id="PS50003"/>
    </source>
</evidence>
<feature type="region of interest" description="Disordered" evidence="2">
    <location>
        <begin position="1"/>
        <end position="24"/>
    </location>
</feature>
<dbReference type="Proteomes" id="UP000887566">
    <property type="component" value="Unplaced"/>
</dbReference>
<name>A0A914UQS9_9BILA</name>
<dbReference type="InterPro" id="IPR008936">
    <property type="entry name" value="Rho_GTPase_activation_prot"/>
</dbReference>
<feature type="domain" description="PH" evidence="3">
    <location>
        <begin position="18"/>
        <end position="120"/>
    </location>
</feature>
<dbReference type="InterPro" id="IPR039360">
    <property type="entry name" value="Ras_GTPase"/>
</dbReference>
<accession>A0A914UQS9</accession>
<dbReference type="SUPFAM" id="SSF50729">
    <property type="entry name" value="PH domain-like"/>
    <property type="match status" value="1"/>
</dbReference>
<dbReference type="WBParaSite" id="PSAMB.scaffold11659size3213.g34321.t2">
    <property type="protein sequence ID" value="PSAMB.scaffold11659size3213.g34321.t2"/>
    <property type="gene ID" value="PSAMB.scaffold11659size3213.g34321"/>
</dbReference>
<dbReference type="InterPro" id="IPR011993">
    <property type="entry name" value="PH-like_dom_sf"/>
</dbReference>
<dbReference type="GO" id="GO:0005096">
    <property type="term" value="F:GTPase activator activity"/>
    <property type="evidence" value="ECO:0007669"/>
    <property type="project" value="UniProtKB-KW"/>
</dbReference>
<evidence type="ECO:0000256" key="2">
    <source>
        <dbReference type="SAM" id="MobiDB-lite"/>
    </source>
</evidence>
<dbReference type="PROSITE" id="PS50003">
    <property type="entry name" value="PH_DOMAIN"/>
    <property type="match status" value="1"/>
</dbReference>
<dbReference type="PANTHER" id="PTHR10194">
    <property type="entry name" value="RAS GTPASE-ACTIVATING PROTEINS"/>
    <property type="match status" value="1"/>
</dbReference>
<dbReference type="InterPro" id="IPR000008">
    <property type="entry name" value="C2_dom"/>
</dbReference>
<protein>
    <submittedName>
        <fullName evidence="6">Uncharacterized protein</fullName>
    </submittedName>
</protein>
<dbReference type="Pfam" id="PF00168">
    <property type="entry name" value="C2"/>
    <property type="match status" value="1"/>
</dbReference>
<keyword evidence="5" id="KW-1185">Reference proteome</keyword>
<proteinExistence type="predicted"/>
<feature type="compositionally biased region" description="Basic residues" evidence="2">
    <location>
        <begin position="1"/>
        <end position="11"/>
    </location>
</feature>
<evidence type="ECO:0000256" key="1">
    <source>
        <dbReference type="ARBA" id="ARBA00022468"/>
    </source>
</evidence>
<sequence>EVGRVHMKRLSSRSSCPDAVKSGNAWRKTKEQKKWKPVYLMLTDAGGGQLFCFESEKRAKPKLVLDLCYCHLYQIDESLFGRPNCLQLLINGMDQSAVFFCFNGDDDCVEWQSFLKPLCLGYRQSGSPFSSIRNFQTKRSLIRRKHFVQLLVHEAKNLSSKAESQFYCIAVINGAKIARTQSVAASQKSETAVWDASFLLEDIPSGCSTLQFQLRSTQNGKSKDRIVGTTTTVDMSMEKSLVGLTLFPLPAKNAMSRSIYESLGTWQLRVSAERSELLVLPEEEYSSLKELLTANSFALCHWLGCRLNVEKRQRLANALINVFSTGGVYLNLINDELDRELALSVFAQ</sequence>
<keyword evidence="1" id="KW-0343">GTPase activation</keyword>
<evidence type="ECO:0000313" key="5">
    <source>
        <dbReference type="Proteomes" id="UP000887566"/>
    </source>
</evidence>